<name>A0AA39UPE6_9AGAR</name>
<dbReference type="EMBL" id="JAUEPR010000001">
    <property type="protein sequence ID" value="KAK0491669.1"/>
    <property type="molecule type" value="Genomic_DNA"/>
</dbReference>
<reference evidence="1" key="1">
    <citation type="submission" date="2023-06" db="EMBL/GenBank/DDBJ databases">
        <authorList>
            <consortium name="Lawrence Berkeley National Laboratory"/>
            <person name="Ahrendt S."/>
            <person name="Sahu N."/>
            <person name="Indic B."/>
            <person name="Wong-Bajracharya J."/>
            <person name="Merenyi Z."/>
            <person name="Ke H.-M."/>
            <person name="Monk M."/>
            <person name="Kocsube S."/>
            <person name="Drula E."/>
            <person name="Lipzen A."/>
            <person name="Balint B."/>
            <person name="Henrissat B."/>
            <person name="Andreopoulos B."/>
            <person name="Martin F.M."/>
            <person name="Harder C.B."/>
            <person name="Rigling D."/>
            <person name="Ford K.L."/>
            <person name="Foster G.D."/>
            <person name="Pangilinan J."/>
            <person name="Papanicolaou A."/>
            <person name="Barry K."/>
            <person name="LaButti K."/>
            <person name="Viragh M."/>
            <person name="Koriabine M."/>
            <person name="Yan M."/>
            <person name="Riley R."/>
            <person name="Champramary S."/>
            <person name="Plett K.L."/>
            <person name="Tsai I.J."/>
            <person name="Slot J."/>
            <person name="Sipos G."/>
            <person name="Plett J."/>
            <person name="Nagy L.G."/>
            <person name="Grigoriev I.V."/>
        </authorList>
    </citation>
    <scope>NUCLEOTIDE SEQUENCE</scope>
    <source>
        <strain evidence="1">ICMP 16352</strain>
    </source>
</reference>
<dbReference type="Proteomes" id="UP001175227">
    <property type="component" value="Unassembled WGS sequence"/>
</dbReference>
<keyword evidence="2" id="KW-1185">Reference proteome</keyword>
<comment type="caution">
    <text evidence="1">The sequence shown here is derived from an EMBL/GenBank/DDBJ whole genome shotgun (WGS) entry which is preliminary data.</text>
</comment>
<organism evidence="1 2">
    <name type="scientific">Armillaria novae-zelandiae</name>
    <dbReference type="NCBI Taxonomy" id="153914"/>
    <lineage>
        <taxon>Eukaryota</taxon>
        <taxon>Fungi</taxon>
        <taxon>Dikarya</taxon>
        <taxon>Basidiomycota</taxon>
        <taxon>Agaricomycotina</taxon>
        <taxon>Agaricomycetes</taxon>
        <taxon>Agaricomycetidae</taxon>
        <taxon>Agaricales</taxon>
        <taxon>Marasmiineae</taxon>
        <taxon>Physalacriaceae</taxon>
        <taxon>Armillaria</taxon>
    </lineage>
</organism>
<dbReference type="AlphaFoldDB" id="A0AA39UPE6"/>
<gene>
    <name evidence="1" type="ORF">IW261DRAFT_1556809</name>
</gene>
<evidence type="ECO:0000313" key="2">
    <source>
        <dbReference type="Proteomes" id="UP001175227"/>
    </source>
</evidence>
<protein>
    <submittedName>
        <fullName evidence="1">Uncharacterized protein</fullName>
    </submittedName>
</protein>
<evidence type="ECO:0000313" key="1">
    <source>
        <dbReference type="EMBL" id="KAK0491669.1"/>
    </source>
</evidence>
<accession>A0AA39UPE6</accession>
<proteinExistence type="predicted"/>
<sequence length="116" mass="13050">MTGPINQLPSTGNINETAHYELAFVNGVTTDPPPEVGNSFVIVPSVLCPDPHSHQQHKPDGSIIGRSQLSLTSTRHRYPELRYREREKIWMGIEPPVLIIRSPQRVYLQSIQIGEL</sequence>